<dbReference type="SUPFAM" id="SSF53067">
    <property type="entry name" value="Actin-like ATPase domain"/>
    <property type="match status" value="2"/>
</dbReference>
<organism evidence="1 2">
    <name type="scientific">Sphingobacterium corticibacter</name>
    <dbReference type="NCBI Taxonomy" id="2171749"/>
    <lineage>
        <taxon>Bacteria</taxon>
        <taxon>Pseudomonadati</taxon>
        <taxon>Bacteroidota</taxon>
        <taxon>Sphingobacteriia</taxon>
        <taxon>Sphingobacteriales</taxon>
        <taxon>Sphingobacteriaceae</taxon>
        <taxon>Sphingobacterium</taxon>
    </lineage>
</organism>
<name>A0A2T8HG39_9SPHI</name>
<dbReference type="AlphaFoldDB" id="A0A2T8HG39"/>
<dbReference type="PANTHER" id="PTHR43190:SF3">
    <property type="entry name" value="N-ACETYL-D-GLUCOSAMINE KINASE"/>
    <property type="match status" value="1"/>
</dbReference>
<dbReference type="Proteomes" id="UP000245627">
    <property type="component" value="Unassembled WGS sequence"/>
</dbReference>
<keyword evidence="1" id="KW-0418">Kinase</keyword>
<sequence length="296" mass="33480">MILVADSGSSSSEWMLHLPDSDPLSFRTKGLNPYFVSEKEIARVLGEVPEIIPYISEVHEVYFFGAGCSTPDRREIVSNALTAIFPDAFISVETELMGTAYATLGTQEGIVCNIGTGSDMSFYDGEYLSPSLHGNGYVLGDEGSGAWFGKQLIMDFLYGNMPRDVAKLFEEQYRLTKEVVVKNVYQKDRPNAYLASFVPFMDQNRLNSYIDSLLRNGFDEFVRTHIMTYPNYSEHECNFVGRVAFHFDLQLRDVCDLHGVRVGRILKNPIKPLYDFVIRREMDNSLAIGNYGAEFE</sequence>
<dbReference type="PANTHER" id="PTHR43190">
    <property type="entry name" value="N-ACETYL-D-GLUCOSAMINE KINASE"/>
    <property type="match status" value="1"/>
</dbReference>
<evidence type="ECO:0000313" key="2">
    <source>
        <dbReference type="Proteomes" id="UP000245627"/>
    </source>
</evidence>
<dbReference type="InterPro" id="IPR052519">
    <property type="entry name" value="Euk-type_GlcNAc_Kinase"/>
</dbReference>
<dbReference type="OrthoDB" id="871343at2"/>
<protein>
    <submittedName>
        <fullName evidence="1">N-acetylglucosamine kinase</fullName>
    </submittedName>
</protein>
<accession>A0A2T8HG39</accession>
<dbReference type="InterPro" id="IPR043129">
    <property type="entry name" value="ATPase_NBD"/>
</dbReference>
<dbReference type="Gene3D" id="1.10.720.160">
    <property type="match status" value="1"/>
</dbReference>
<evidence type="ECO:0000313" key="1">
    <source>
        <dbReference type="EMBL" id="PVH24409.1"/>
    </source>
</evidence>
<keyword evidence="2" id="KW-1185">Reference proteome</keyword>
<dbReference type="EMBL" id="QDKG01000006">
    <property type="protein sequence ID" value="PVH24409.1"/>
    <property type="molecule type" value="Genomic_DNA"/>
</dbReference>
<reference evidence="1 2" key="1">
    <citation type="submission" date="2018-04" db="EMBL/GenBank/DDBJ databases">
        <title>Sphingobacterium cortibacter sp. nov.</title>
        <authorList>
            <person name="Li Y."/>
        </authorList>
    </citation>
    <scope>NUCLEOTIDE SEQUENCE [LARGE SCALE GENOMIC DNA]</scope>
    <source>
        <strain evidence="1 2">2c-3</strain>
    </source>
</reference>
<dbReference type="CDD" id="cd24079">
    <property type="entry name" value="ASKHA_NBD_PG1100-like"/>
    <property type="match status" value="1"/>
</dbReference>
<dbReference type="RefSeq" id="WP_116776806.1">
    <property type="nucleotide sequence ID" value="NZ_QDKG01000006.1"/>
</dbReference>
<dbReference type="Gene3D" id="3.30.420.40">
    <property type="match status" value="2"/>
</dbReference>
<keyword evidence="1" id="KW-0808">Transferase</keyword>
<proteinExistence type="predicted"/>
<comment type="caution">
    <text evidence="1">The sequence shown here is derived from an EMBL/GenBank/DDBJ whole genome shotgun (WGS) entry which is preliminary data.</text>
</comment>
<dbReference type="GO" id="GO:0016301">
    <property type="term" value="F:kinase activity"/>
    <property type="evidence" value="ECO:0007669"/>
    <property type="project" value="UniProtKB-KW"/>
</dbReference>
<gene>
    <name evidence="1" type="ORF">DC487_15120</name>
</gene>